<dbReference type="Proteomes" id="UP001500610">
    <property type="component" value="Unassembled WGS sequence"/>
</dbReference>
<evidence type="ECO:0000313" key="4">
    <source>
        <dbReference type="EMBL" id="GAA5005687.1"/>
    </source>
</evidence>
<dbReference type="PROSITE" id="PS51192">
    <property type="entry name" value="HELICASE_ATP_BIND_1"/>
    <property type="match status" value="1"/>
</dbReference>
<protein>
    <recommendedName>
        <fullName evidence="6">Restriction endonuclease subunit R</fullName>
    </recommendedName>
</protein>
<dbReference type="InterPro" id="IPR027417">
    <property type="entry name" value="P-loop_NTPase"/>
</dbReference>
<evidence type="ECO:0008006" key="6">
    <source>
        <dbReference type="Google" id="ProtNLM"/>
    </source>
</evidence>
<evidence type="ECO:0000313" key="5">
    <source>
        <dbReference type="Proteomes" id="UP001500610"/>
    </source>
</evidence>
<gene>
    <name evidence="4" type="ORF">GCM10023257_59210</name>
</gene>
<dbReference type="RefSeq" id="WP_226030243.1">
    <property type="nucleotide sequence ID" value="NZ_BAABIV010000029.1"/>
</dbReference>
<dbReference type="PROSITE" id="PS51194">
    <property type="entry name" value="HELICASE_CTER"/>
    <property type="match status" value="1"/>
</dbReference>
<comment type="caution">
    <text evidence="4">The sequence shown here is derived from an EMBL/GenBank/DDBJ whole genome shotgun (WGS) entry which is preliminary data.</text>
</comment>
<accession>A0ABP9IRD0</accession>
<feature type="domain" description="Helicase C-terminal" evidence="3">
    <location>
        <begin position="548"/>
        <end position="733"/>
    </location>
</feature>
<dbReference type="SUPFAM" id="SSF52540">
    <property type="entry name" value="P-loop containing nucleoside triphosphate hydrolases"/>
    <property type="match status" value="2"/>
</dbReference>
<keyword evidence="5" id="KW-1185">Reference proteome</keyword>
<dbReference type="EMBL" id="BAABIV010000029">
    <property type="protein sequence ID" value="GAA5005687.1"/>
    <property type="molecule type" value="Genomic_DNA"/>
</dbReference>
<keyword evidence="1" id="KW-0378">Hydrolase</keyword>
<evidence type="ECO:0000256" key="1">
    <source>
        <dbReference type="ARBA" id="ARBA00022801"/>
    </source>
</evidence>
<reference evidence="5" key="1">
    <citation type="journal article" date="2019" name="Int. J. Syst. Evol. Microbiol.">
        <title>The Global Catalogue of Microorganisms (GCM) 10K type strain sequencing project: providing services to taxonomists for standard genome sequencing and annotation.</title>
        <authorList>
            <consortium name="The Broad Institute Genomics Platform"/>
            <consortium name="The Broad Institute Genome Sequencing Center for Infectious Disease"/>
            <person name="Wu L."/>
            <person name="Ma J."/>
        </authorList>
    </citation>
    <scope>NUCLEOTIDE SEQUENCE [LARGE SCALE GENOMIC DNA]</scope>
    <source>
        <strain evidence="5">JCM 17657</strain>
    </source>
</reference>
<feature type="domain" description="Helicase ATP-binding" evidence="2">
    <location>
        <begin position="171"/>
        <end position="317"/>
    </location>
</feature>
<dbReference type="InterPro" id="IPR001650">
    <property type="entry name" value="Helicase_C-like"/>
</dbReference>
<name>A0ABP9IRD0_9ACTN</name>
<evidence type="ECO:0000259" key="3">
    <source>
        <dbReference type="PROSITE" id="PS51194"/>
    </source>
</evidence>
<dbReference type="PANTHER" id="PTHR45766:SF6">
    <property type="entry name" value="SWI_SNF-RELATED MATRIX-ASSOCIATED ACTIN-DEPENDENT REGULATOR OF CHROMATIN SUBFAMILY A-LIKE PROTEIN 1"/>
    <property type="match status" value="1"/>
</dbReference>
<dbReference type="InterPro" id="IPR014001">
    <property type="entry name" value="Helicase_ATP-bd"/>
</dbReference>
<dbReference type="Gene3D" id="3.40.50.10810">
    <property type="entry name" value="Tandem AAA-ATPase domain"/>
    <property type="match status" value="1"/>
</dbReference>
<dbReference type="Gene3D" id="3.40.50.300">
    <property type="entry name" value="P-loop containing nucleotide triphosphate hydrolases"/>
    <property type="match status" value="1"/>
</dbReference>
<evidence type="ECO:0000259" key="2">
    <source>
        <dbReference type="PROSITE" id="PS51192"/>
    </source>
</evidence>
<dbReference type="SMART" id="SM00487">
    <property type="entry name" value="DEXDc"/>
    <property type="match status" value="1"/>
</dbReference>
<dbReference type="PANTHER" id="PTHR45766">
    <property type="entry name" value="DNA ANNEALING HELICASE AND ENDONUCLEASE ZRANB3 FAMILY MEMBER"/>
    <property type="match status" value="1"/>
</dbReference>
<dbReference type="InterPro" id="IPR038718">
    <property type="entry name" value="SNF2-like_sf"/>
</dbReference>
<proteinExistence type="predicted"/>
<organism evidence="4 5">
    <name type="scientific">Streptomyces hyderabadensis</name>
    <dbReference type="NCBI Taxonomy" id="598549"/>
    <lineage>
        <taxon>Bacteria</taxon>
        <taxon>Bacillati</taxon>
        <taxon>Actinomycetota</taxon>
        <taxon>Actinomycetes</taxon>
        <taxon>Kitasatosporales</taxon>
        <taxon>Streptomycetaceae</taxon>
        <taxon>Streptomyces</taxon>
    </lineage>
</organism>
<sequence>MSPDFEVGHLVTFTGAPGIGRVGAVDGGSLRIDFFESVAEPEVESRTVPATACRPAVLKRETRVFWRNPNTGAWLAGRVQLARRPTYFVHFPNTQSDLPVQETELRVRWDKPVRDPLQVLVSGGNESGYYHNTRLPLLHNLIGQRAACASTPALLSSAVEIYPHQIHAALTVLSDPVQRYLLADEVGLGKTIQAGYVIRQTLIDNPSARITIITPEILRRQWLSELREKFFISDFVDRRVRYSSHETPENWAEYHDSELVVVDEAHELVHNADNSDPRYRELCALVHAAPKLLLLSATPITAGPTAQLALLHLLDPALYSWEDRDAFERRHEMREKLADRVSGLDEKFPPLLPSTIDRIRDVIPEDPLFEELAPQILELLDEYDELADEANTPELALRVEALRAHISETYRLDRRVIRHRRARVLRDDEDSDLVPYVVRGRALPQLLGDGTPHSIATETARTWQRETWDRLLDENLDEQRSAYGLVLGILVSRLGGPSNDFLDSLRWRVRQDTQAAGRAGLTSQERDLLAGPPLLTHESTLLERLETKLEQDLLKEETDELTAVLLPIVAQSGRTVIFAGAGSLASNLAAELRRRLPDVLVAEHTRHAGSEASHKAVEAWRAPYPKNPRAARGAEKLPRVLVMDDSADDGLNLQTTNTAVHLRLPWSPNRLEQRLGRFDRYPDFGETGQDPATQFVLAEAGEFTGAWQALLKDGYQIFSGSVSTLQDAIARDLAGVWCTALVEGPDGVANSSPHVASQLKDARAAIAKFDRVEAVHESATYQTDVAAEIAKFEQPRRKIEDALLNYAGDGSSGIKLPHWTRSVNGCVRHKFNLEAQPLVSPHLYQRLKTKVPAEAAEATFFRADALRSSGTRLLRIGNPLVDMLTSVIYTDDRGQATAFWRLDPNHRGALEPYFGFDFVVEANINGAVALVNDVGAEKARLALRRQADRILPPFALKVWVAAGSTKAVTDEQTLVWLEKPYDNNKDHNYNPKLIHELTDIFGGWKYYAAAAKSANVIALEELEQVTKLPAMCDRAQKAARRRLAVAAAQAKSRGAASHLLGDTESYITDVSVADALVEGLTQPTVRLVAATCIVKSGYRRVGHGS</sequence>
<dbReference type="NCBIfam" id="NF041062">
    <property type="entry name" value="DpdE"/>
    <property type="match status" value="1"/>
</dbReference>